<proteinExistence type="predicted"/>
<dbReference type="Gene3D" id="4.10.60.10">
    <property type="entry name" value="Zinc finger, CCHC-type"/>
    <property type="match status" value="1"/>
</dbReference>
<feature type="compositionally biased region" description="Low complexity" evidence="3">
    <location>
        <begin position="382"/>
        <end position="392"/>
    </location>
</feature>
<dbReference type="GO" id="GO:0003676">
    <property type="term" value="F:nucleic acid binding"/>
    <property type="evidence" value="ECO:0007669"/>
    <property type="project" value="InterPro"/>
</dbReference>
<feature type="region of interest" description="Disordered" evidence="3">
    <location>
        <begin position="380"/>
        <end position="402"/>
    </location>
</feature>
<keyword evidence="6" id="KW-1185">Reference proteome</keyword>
<feature type="region of interest" description="Disordered" evidence="3">
    <location>
        <begin position="49"/>
        <end position="84"/>
    </location>
</feature>
<dbReference type="InterPro" id="IPR001878">
    <property type="entry name" value="Znf_CCHC"/>
</dbReference>
<keyword evidence="2" id="KW-0863">Zinc-finger</keyword>
<dbReference type="GO" id="GO:0008270">
    <property type="term" value="F:zinc ion binding"/>
    <property type="evidence" value="ECO:0007669"/>
    <property type="project" value="UniProtKB-KW"/>
</dbReference>
<name>A0AAD7M9D9_MYCRO</name>
<gene>
    <name evidence="5" type="ORF">B0H17DRAFT_1125629</name>
</gene>
<evidence type="ECO:0000313" key="5">
    <source>
        <dbReference type="EMBL" id="KAJ7706799.1"/>
    </source>
</evidence>
<organism evidence="5 6">
    <name type="scientific">Mycena rosella</name>
    <name type="common">Pink bonnet</name>
    <name type="synonym">Agaricus rosellus</name>
    <dbReference type="NCBI Taxonomy" id="1033263"/>
    <lineage>
        <taxon>Eukaryota</taxon>
        <taxon>Fungi</taxon>
        <taxon>Dikarya</taxon>
        <taxon>Basidiomycota</taxon>
        <taxon>Agaricomycotina</taxon>
        <taxon>Agaricomycetes</taxon>
        <taxon>Agaricomycetidae</taxon>
        <taxon>Agaricales</taxon>
        <taxon>Marasmiineae</taxon>
        <taxon>Mycenaceae</taxon>
        <taxon>Mycena</taxon>
    </lineage>
</organism>
<dbReference type="PROSITE" id="PS50158">
    <property type="entry name" value="ZF_CCHC"/>
    <property type="match status" value="1"/>
</dbReference>
<evidence type="ECO:0000313" key="6">
    <source>
        <dbReference type="Proteomes" id="UP001221757"/>
    </source>
</evidence>
<keyword evidence="1" id="KW-0507">mRNA processing</keyword>
<sequence>MSHQVLTTQLYLCVGRKKTKTTPAERGRAQSKDQTQLCSQAYQLKQAALANTQEPSGSNQQASVSQVFDQPESTTNPSSLQEEPTFSMATQGANAGAAAPNTGSHVSSFKMPYSWDRNRPTFDSDDHEELLTYVDQVEEILDKAGITVGAERKHLGLYTSGTFDEFVKEVFQSYPEVKSEETGSVEALNNICKKHKGITVSQVGKLRCFGIEFTAEAKKLMRGKALTTNLQVCHMYLETLDPAFSVVLKVTVSSAQLMRNHLGVQAPAAVIGPAIAPRKKGDPIDLVDLIKMAEDMTASQPEGGSTFDILPEKEITRATHFPTIKQEPSDEKMEEINGVLATLRDAFLTSQTQQHEHHSEILKLLQQVAKGVPLHKDIPIANSGNQNQGSNNYQPERWNNPAKSTDNNRDCFYCELQGHISRNCPHKEEHINKGWLGIENGKTRLGNGGFIPRGPGTQRQRVEDYWCNKTVGQQLFVQKQGPSQAQSLYYQSDENESQQDWTETAMDEIRTLKVRLAKAESVNNQNNLSLANTHRAVQPAFMASTQADASFTQELDLGQTLQALLLKGIQAMSENQNTQDQFMAATKNQTKSNGGAPGSNF</sequence>
<evidence type="ECO:0000256" key="1">
    <source>
        <dbReference type="ARBA" id="ARBA00022664"/>
    </source>
</evidence>
<dbReference type="AlphaFoldDB" id="A0AAD7M9D9"/>
<evidence type="ECO:0000256" key="2">
    <source>
        <dbReference type="PROSITE-ProRule" id="PRU00047"/>
    </source>
</evidence>
<reference evidence="5" key="1">
    <citation type="submission" date="2023-03" db="EMBL/GenBank/DDBJ databases">
        <title>Massive genome expansion in bonnet fungi (Mycena s.s.) driven by repeated elements and novel gene families across ecological guilds.</title>
        <authorList>
            <consortium name="Lawrence Berkeley National Laboratory"/>
            <person name="Harder C.B."/>
            <person name="Miyauchi S."/>
            <person name="Viragh M."/>
            <person name="Kuo A."/>
            <person name="Thoen E."/>
            <person name="Andreopoulos B."/>
            <person name="Lu D."/>
            <person name="Skrede I."/>
            <person name="Drula E."/>
            <person name="Henrissat B."/>
            <person name="Morin E."/>
            <person name="Kohler A."/>
            <person name="Barry K."/>
            <person name="LaButti K."/>
            <person name="Morin E."/>
            <person name="Salamov A."/>
            <person name="Lipzen A."/>
            <person name="Mereny Z."/>
            <person name="Hegedus B."/>
            <person name="Baldrian P."/>
            <person name="Stursova M."/>
            <person name="Weitz H."/>
            <person name="Taylor A."/>
            <person name="Grigoriev I.V."/>
            <person name="Nagy L.G."/>
            <person name="Martin F."/>
            <person name="Kauserud H."/>
        </authorList>
    </citation>
    <scope>NUCLEOTIDE SEQUENCE</scope>
    <source>
        <strain evidence="5">CBHHK067</strain>
    </source>
</reference>
<comment type="caution">
    <text evidence="5">The sequence shown here is derived from an EMBL/GenBank/DDBJ whole genome shotgun (WGS) entry which is preliminary data.</text>
</comment>
<protein>
    <recommendedName>
        <fullName evidence="4">CCHC-type domain-containing protein</fullName>
    </recommendedName>
</protein>
<dbReference type="Proteomes" id="UP001221757">
    <property type="component" value="Unassembled WGS sequence"/>
</dbReference>
<evidence type="ECO:0000259" key="4">
    <source>
        <dbReference type="PROSITE" id="PS50158"/>
    </source>
</evidence>
<dbReference type="EMBL" id="JARKIE010000006">
    <property type="protein sequence ID" value="KAJ7706799.1"/>
    <property type="molecule type" value="Genomic_DNA"/>
</dbReference>
<dbReference type="InterPro" id="IPR036875">
    <property type="entry name" value="Znf_CCHC_sf"/>
</dbReference>
<feature type="domain" description="CCHC-type" evidence="4">
    <location>
        <begin position="411"/>
        <end position="425"/>
    </location>
</feature>
<keyword evidence="2" id="KW-0862">Zinc</keyword>
<keyword evidence="2" id="KW-0479">Metal-binding</keyword>
<evidence type="ECO:0000256" key="3">
    <source>
        <dbReference type="SAM" id="MobiDB-lite"/>
    </source>
</evidence>
<accession>A0AAD7M9D9</accession>
<dbReference type="SUPFAM" id="SSF57756">
    <property type="entry name" value="Retrovirus zinc finger-like domains"/>
    <property type="match status" value="1"/>
</dbReference>
<dbReference type="GO" id="GO:0006397">
    <property type="term" value="P:mRNA processing"/>
    <property type="evidence" value="ECO:0007669"/>
    <property type="project" value="UniProtKB-KW"/>
</dbReference>